<keyword evidence="3" id="KW-1185">Reference proteome</keyword>
<dbReference type="OrthoDB" id="3205788at2759"/>
<accession>A0A165UHZ5</accession>
<gene>
    <name evidence="2" type="ORF">NEOLEDRAFT_1044004</name>
</gene>
<dbReference type="Pfam" id="PF03732">
    <property type="entry name" value="Retrotrans_gag"/>
    <property type="match status" value="1"/>
</dbReference>
<proteinExistence type="predicted"/>
<reference evidence="2 3" key="1">
    <citation type="journal article" date="2016" name="Mol. Biol. Evol.">
        <title>Comparative Genomics of Early-Diverging Mushroom-Forming Fungi Provides Insights into the Origins of Lignocellulose Decay Capabilities.</title>
        <authorList>
            <person name="Nagy L.G."/>
            <person name="Riley R."/>
            <person name="Tritt A."/>
            <person name="Adam C."/>
            <person name="Daum C."/>
            <person name="Floudas D."/>
            <person name="Sun H."/>
            <person name="Yadav J.S."/>
            <person name="Pangilinan J."/>
            <person name="Larsson K.H."/>
            <person name="Matsuura K."/>
            <person name="Barry K."/>
            <person name="Labutti K."/>
            <person name="Kuo R."/>
            <person name="Ohm R.A."/>
            <person name="Bhattacharya S.S."/>
            <person name="Shirouzu T."/>
            <person name="Yoshinaga Y."/>
            <person name="Martin F.M."/>
            <person name="Grigoriev I.V."/>
            <person name="Hibbett D.S."/>
        </authorList>
    </citation>
    <scope>NUCLEOTIDE SEQUENCE [LARGE SCALE GENOMIC DNA]</scope>
    <source>
        <strain evidence="2 3">HHB14362 ss-1</strain>
    </source>
</reference>
<protein>
    <recommendedName>
        <fullName evidence="1">Retrotransposon gag domain-containing protein</fullName>
    </recommendedName>
</protein>
<evidence type="ECO:0000313" key="3">
    <source>
        <dbReference type="Proteomes" id="UP000076761"/>
    </source>
</evidence>
<feature type="non-terminal residue" evidence="2">
    <location>
        <position position="156"/>
    </location>
</feature>
<organism evidence="2 3">
    <name type="scientific">Neolentinus lepideus HHB14362 ss-1</name>
    <dbReference type="NCBI Taxonomy" id="1314782"/>
    <lineage>
        <taxon>Eukaryota</taxon>
        <taxon>Fungi</taxon>
        <taxon>Dikarya</taxon>
        <taxon>Basidiomycota</taxon>
        <taxon>Agaricomycotina</taxon>
        <taxon>Agaricomycetes</taxon>
        <taxon>Gloeophyllales</taxon>
        <taxon>Gloeophyllaceae</taxon>
        <taxon>Neolentinus</taxon>
    </lineage>
</organism>
<sequence length="156" mass="18717">ILKPIPPTAYDGTPDTRQFVKFMTEAIAYVEDGRLSSERRMQYIAHYLSGRALDFYTRSVSMNPTEWELDQFFSELFNYCFPIDFRRKMRQKLKRCFQNDRSVREYVFELTELYNMIGVDGERDKVVKLWDGLNKDIQAELWRNKLNPETSSWEEV</sequence>
<name>A0A165UHZ5_9AGAM</name>
<dbReference type="InParanoid" id="A0A165UHZ5"/>
<dbReference type="InterPro" id="IPR005162">
    <property type="entry name" value="Retrotrans_gag_dom"/>
</dbReference>
<feature type="domain" description="Retrotransposon gag" evidence="1">
    <location>
        <begin position="43"/>
        <end position="134"/>
    </location>
</feature>
<dbReference type="STRING" id="1314782.A0A165UHZ5"/>
<evidence type="ECO:0000313" key="2">
    <source>
        <dbReference type="EMBL" id="KZT28189.1"/>
    </source>
</evidence>
<feature type="non-terminal residue" evidence="2">
    <location>
        <position position="1"/>
    </location>
</feature>
<dbReference type="EMBL" id="KV425558">
    <property type="protein sequence ID" value="KZT28189.1"/>
    <property type="molecule type" value="Genomic_DNA"/>
</dbReference>
<evidence type="ECO:0000259" key="1">
    <source>
        <dbReference type="Pfam" id="PF03732"/>
    </source>
</evidence>
<dbReference type="AlphaFoldDB" id="A0A165UHZ5"/>
<dbReference type="Proteomes" id="UP000076761">
    <property type="component" value="Unassembled WGS sequence"/>
</dbReference>